<dbReference type="Proteomes" id="UP001281447">
    <property type="component" value="Unassembled WGS sequence"/>
</dbReference>
<name>A0ABU5C7U3_9BACI</name>
<evidence type="ECO:0000313" key="3">
    <source>
        <dbReference type="EMBL" id="MDY0395125.1"/>
    </source>
</evidence>
<comment type="caution">
    <text evidence="3">The sequence shown here is derived from an EMBL/GenBank/DDBJ whole genome shotgun (WGS) entry which is preliminary data.</text>
</comment>
<keyword evidence="1" id="KW-0812">Transmembrane</keyword>
<dbReference type="InterPro" id="IPR045962">
    <property type="entry name" value="DUF6382"/>
</dbReference>
<feature type="domain" description="DUF6382" evidence="2">
    <location>
        <begin position="16"/>
        <end position="156"/>
    </location>
</feature>
<dbReference type="EMBL" id="JAWDIP010000003">
    <property type="protein sequence ID" value="MDY0395125.1"/>
    <property type="molecule type" value="Genomic_DNA"/>
</dbReference>
<keyword evidence="1" id="KW-1133">Transmembrane helix</keyword>
<feature type="transmembrane region" description="Helical" evidence="1">
    <location>
        <begin position="239"/>
        <end position="256"/>
    </location>
</feature>
<protein>
    <submittedName>
        <fullName evidence="3">DUF6382 domain-containing protein</fullName>
    </submittedName>
</protein>
<proteinExistence type="predicted"/>
<evidence type="ECO:0000256" key="1">
    <source>
        <dbReference type="SAM" id="Phobius"/>
    </source>
</evidence>
<keyword evidence="4" id="KW-1185">Reference proteome</keyword>
<accession>A0ABU5C7U3</accession>
<gene>
    <name evidence="3" type="ORF">RWE15_12705</name>
</gene>
<sequence length="340" mass="38591">MSIELYDYHIDFVQTNGTYMKLRKSETHGFSADDFQELQLKMIQSNTIPRLVPIRFEEKNGESSIFYRVEGLRRLRAIAKEKPMSMQDYYALFINIVQAIQDATNNMLDEDHYVLNEDFIYIGQNYHQVYLTYLPLKEISGKADMHEKLKKLLLNLASEVQGIHGGQFKMILSYIKDPGFSLQGLKKLLQDLQTVRPVDEVQGAYESSETVVDTTNETEEVTITKKVKKLPPLPRKMKIYTVLIGLLLIAASWKLSEGSSSAMMIVSAVLSVIIIAGVITYLFFWRPGVEPIITEKEVTVKRPKKQVHKKTTATGSQPSTNVAKCFRAASHITGFAIRDG</sequence>
<reference evidence="3 4" key="1">
    <citation type="submission" date="2023-10" db="EMBL/GenBank/DDBJ databases">
        <title>Virgibacillus halophilus 5B73C genome.</title>
        <authorList>
            <person name="Miliotis G."/>
            <person name="Sengupta P."/>
            <person name="Hameed A."/>
            <person name="Chuvochina M."/>
            <person name="Mcdonagh F."/>
            <person name="Simpson A.C."/>
            <person name="Singh N.K."/>
            <person name="Rekha P.D."/>
            <person name="Raman K."/>
            <person name="Hugenholtz P."/>
            <person name="Venkateswaran K."/>
        </authorList>
    </citation>
    <scope>NUCLEOTIDE SEQUENCE [LARGE SCALE GENOMIC DNA]</scope>
    <source>
        <strain evidence="3 4">5B73C</strain>
    </source>
</reference>
<organism evidence="3 4">
    <name type="scientific">Tigheibacillus halophilus</name>
    <dbReference type="NCBI Taxonomy" id="361280"/>
    <lineage>
        <taxon>Bacteria</taxon>
        <taxon>Bacillati</taxon>
        <taxon>Bacillota</taxon>
        <taxon>Bacilli</taxon>
        <taxon>Bacillales</taxon>
        <taxon>Bacillaceae</taxon>
        <taxon>Tigheibacillus</taxon>
    </lineage>
</organism>
<feature type="transmembrane region" description="Helical" evidence="1">
    <location>
        <begin position="262"/>
        <end position="284"/>
    </location>
</feature>
<keyword evidence="1" id="KW-0472">Membrane</keyword>
<dbReference type="Pfam" id="PF19909">
    <property type="entry name" value="DUF6382"/>
    <property type="match status" value="1"/>
</dbReference>
<evidence type="ECO:0000313" key="4">
    <source>
        <dbReference type="Proteomes" id="UP001281447"/>
    </source>
</evidence>
<evidence type="ECO:0000259" key="2">
    <source>
        <dbReference type="Pfam" id="PF19909"/>
    </source>
</evidence>